<dbReference type="InterPro" id="IPR023606">
    <property type="entry name" value="CoA-Trfase_III_dom_1_sf"/>
</dbReference>
<comment type="caution">
    <text evidence="3">The sequence shown here is derived from an EMBL/GenBank/DDBJ whole genome shotgun (WGS) entry which is preliminary data.</text>
</comment>
<dbReference type="Gene3D" id="3.30.1540.10">
    <property type="entry name" value="formyl-coa transferase, domain 3"/>
    <property type="match status" value="1"/>
</dbReference>
<evidence type="ECO:0000313" key="3">
    <source>
        <dbReference type="EMBL" id="PSF05465.1"/>
    </source>
</evidence>
<name>A0A2T1K5W6_9GAMM</name>
<gene>
    <name evidence="3" type="ORF">C7H09_14640</name>
</gene>
<dbReference type="InterPro" id="IPR003673">
    <property type="entry name" value="CoA-Trfase_fam_III"/>
</dbReference>
<dbReference type="GO" id="GO:0008410">
    <property type="term" value="F:CoA-transferase activity"/>
    <property type="evidence" value="ECO:0007669"/>
    <property type="project" value="TreeGrafter"/>
</dbReference>
<accession>A0A2T1K5W6</accession>
<dbReference type="Gene3D" id="3.40.50.10540">
    <property type="entry name" value="Crotonobetainyl-coa:carnitine coa-transferase, domain 1"/>
    <property type="match status" value="1"/>
</dbReference>
<dbReference type="AlphaFoldDB" id="A0A2T1K5W6"/>
<proteinExistence type="predicted"/>
<dbReference type="InterPro" id="IPR044855">
    <property type="entry name" value="CoA-Trfase_III_dom3_sf"/>
</dbReference>
<dbReference type="RefSeq" id="WP_106763965.1">
    <property type="nucleotide sequence ID" value="NZ_PXNP01000101.1"/>
</dbReference>
<organism evidence="3 4">
    <name type="scientific">Marinobacter fuscus</name>
    <dbReference type="NCBI Taxonomy" id="2109942"/>
    <lineage>
        <taxon>Bacteria</taxon>
        <taxon>Pseudomonadati</taxon>
        <taxon>Pseudomonadota</taxon>
        <taxon>Gammaproteobacteria</taxon>
        <taxon>Pseudomonadales</taxon>
        <taxon>Marinobacteraceae</taxon>
        <taxon>Marinobacter</taxon>
    </lineage>
</organism>
<evidence type="ECO:0000256" key="2">
    <source>
        <dbReference type="SAM" id="MobiDB-lite"/>
    </source>
</evidence>
<dbReference type="Proteomes" id="UP000239866">
    <property type="component" value="Unassembled WGS sequence"/>
</dbReference>
<evidence type="ECO:0000256" key="1">
    <source>
        <dbReference type="ARBA" id="ARBA00022679"/>
    </source>
</evidence>
<sequence>MSSQTVTPGPLAGLRVLDLSRVMAGPWCTQILADLGAEVIKIERPGAGDDTRHWGPPWLKDPQGKERPQSAYYLSANRGKHSVTVDIGKPEGQAIIRELAAKCDVLVENFKTGGLAKKGLGYDQLASINPGLVYCSITGFGQTGPMANHAGYDYLVQAQAGLMSITGVADGQPGAGPQRVGMAVADLTTGMNAAVAILAAMHHRAKSGEGQYIDMALLDVQVSWLANQALNYFCSGQVPRRTGEYHPNLAPYQPFPTADGQVIIAVGNDSQFRKLCETAGCPELADDERFSTNPERVRFRQELVGRLCERTRTRTSHEWMEQLAKVQVPCGPIQNIAEVFEDPQVLARGMKLELEHPVLGTVPGIANPIKFSKTRAQYHKAPPILGEDTDAILERVLGKSPDDIRALKASGVL</sequence>
<keyword evidence="1 3" id="KW-0808">Transferase</keyword>
<dbReference type="PANTHER" id="PTHR48207:SF3">
    <property type="entry name" value="SUCCINATE--HYDROXYMETHYLGLUTARATE COA-TRANSFERASE"/>
    <property type="match status" value="1"/>
</dbReference>
<reference evidence="3 4" key="1">
    <citation type="submission" date="2018-03" db="EMBL/GenBank/DDBJ databases">
        <title>Marinobacter brunus sp. nov., a marine bacterium of Gamma-proteobacteria isolated from the surface seawater of the South China Sea.</title>
        <authorList>
            <person name="Cheng H."/>
            <person name="Wu Y.-H."/>
            <person name="Xamxidin M."/>
            <person name="Xu X.-W."/>
        </authorList>
    </citation>
    <scope>NUCLEOTIDE SEQUENCE [LARGE SCALE GENOMIC DNA]</scope>
    <source>
        <strain evidence="3 4">NH169-3</strain>
    </source>
</reference>
<dbReference type="InterPro" id="IPR050483">
    <property type="entry name" value="CoA-transferase_III_domain"/>
</dbReference>
<dbReference type="OrthoDB" id="9058532at2"/>
<keyword evidence="4" id="KW-1185">Reference proteome</keyword>
<feature type="region of interest" description="Disordered" evidence="2">
    <location>
        <begin position="47"/>
        <end position="66"/>
    </location>
</feature>
<dbReference type="EMBL" id="PXNP01000101">
    <property type="protein sequence ID" value="PSF05465.1"/>
    <property type="molecule type" value="Genomic_DNA"/>
</dbReference>
<dbReference type="Pfam" id="PF02515">
    <property type="entry name" value="CoA_transf_3"/>
    <property type="match status" value="1"/>
</dbReference>
<dbReference type="PANTHER" id="PTHR48207">
    <property type="entry name" value="SUCCINATE--HYDROXYMETHYLGLUTARATE COA-TRANSFERASE"/>
    <property type="match status" value="1"/>
</dbReference>
<dbReference type="SUPFAM" id="SSF89796">
    <property type="entry name" value="CoA-transferase family III (CaiB/BaiF)"/>
    <property type="match status" value="1"/>
</dbReference>
<protein>
    <submittedName>
        <fullName evidence="3">CoA transferase</fullName>
    </submittedName>
</protein>
<evidence type="ECO:0000313" key="4">
    <source>
        <dbReference type="Proteomes" id="UP000239866"/>
    </source>
</evidence>